<evidence type="ECO:0000313" key="2">
    <source>
        <dbReference type="Proteomes" id="UP000199054"/>
    </source>
</evidence>
<evidence type="ECO:0000313" key="1">
    <source>
        <dbReference type="EMBL" id="SEO16551.1"/>
    </source>
</evidence>
<protein>
    <submittedName>
        <fullName evidence="1">Uncharacterized protein</fullName>
    </submittedName>
</protein>
<organism evidence="1 2">
    <name type="scientific">Paracoccus alcaliphilus</name>
    <dbReference type="NCBI Taxonomy" id="34002"/>
    <lineage>
        <taxon>Bacteria</taxon>
        <taxon>Pseudomonadati</taxon>
        <taxon>Pseudomonadota</taxon>
        <taxon>Alphaproteobacteria</taxon>
        <taxon>Rhodobacterales</taxon>
        <taxon>Paracoccaceae</taxon>
        <taxon>Paracoccus</taxon>
    </lineage>
</organism>
<dbReference type="STRING" id="34002.SAMN04489859_104013"/>
<dbReference type="EMBL" id="FODE01000040">
    <property type="protein sequence ID" value="SEO16551.1"/>
    <property type="molecule type" value="Genomic_DNA"/>
</dbReference>
<dbReference type="OrthoDB" id="8882910at2"/>
<reference evidence="1 2" key="1">
    <citation type="submission" date="2016-10" db="EMBL/GenBank/DDBJ databases">
        <authorList>
            <person name="de Groot N.N."/>
        </authorList>
    </citation>
    <scope>NUCLEOTIDE SEQUENCE [LARGE SCALE GENOMIC DNA]</scope>
    <source>
        <strain evidence="1 2">DSM 8512</strain>
    </source>
</reference>
<keyword evidence="2" id="KW-1185">Reference proteome</keyword>
<proteinExistence type="predicted"/>
<dbReference type="Proteomes" id="UP000199054">
    <property type="component" value="Unassembled WGS sequence"/>
</dbReference>
<dbReference type="AlphaFoldDB" id="A0A1H8MGN9"/>
<accession>A0A1H8MGN9</accession>
<name>A0A1H8MGN9_9RHOB</name>
<gene>
    <name evidence="1" type="ORF">SAMN04489859_104013</name>
</gene>
<sequence length="165" mass="18198">MPPGASAIHLPKGGRIVRIFTSRVTDLAALAVNARDHAGQPDSDVAPLSDWPSPPDGFRIRVHDLARHLAVDGPRIQPRVFRCTNLMVNVFAPWHDRRYPASLSPHWHENFEQASLGLQGHFLHHIGYPWGSDSTRWQANEHIACASPSVAIIPPPAIHTTQDVG</sequence>
<dbReference type="RefSeq" id="WP_090616626.1">
    <property type="nucleotide sequence ID" value="NZ_CP067124.1"/>
</dbReference>